<dbReference type="InterPro" id="IPR010982">
    <property type="entry name" value="Lambda_DNA-bd_dom_sf"/>
</dbReference>
<sequence length="174" mass="19826">MKKSARAVEALNILKSEGFTQKEIAAEINVSREMVSRMSTGSRNMQEDVAEASLKSFTNPRYVLSALYAFSDQQSPPAFSGNGIDRHQLSMLSILEHETDEVDYFKKELIIVLSKKPESLTAQELEKVEQLLLEITDTYAMAANTLATLAETYKFSVKELLRKRIPTWKVWNWM</sequence>
<reference evidence="1 2" key="1">
    <citation type="submission" date="2020-03" db="EMBL/GenBank/DDBJ databases">
        <title>Soil Listeria distribution.</title>
        <authorList>
            <person name="Liao J."/>
            <person name="Wiedmann M."/>
        </authorList>
    </citation>
    <scope>NUCLEOTIDE SEQUENCE [LARGE SCALE GENOMIC DNA]</scope>
    <source>
        <strain evidence="1 2">FSL L7-0435</strain>
    </source>
</reference>
<dbReference type="AlphaFoldDB" id="A0A842CTJ9"/>
<gene>
    <name evidence="1" type="ORF">HCA78_11550</name>
</gene>
<dbReference type="RefSeq" id="WP_185533536.1">
    <property type="nucleotide sequence ID" value="NZ_JAARMZ010000016.1"/>
</dbReference>
<evidence type="ECO:0000313" key="1">
    <source>
        <dbReference type="EMBL" id="MBC2004406.1"/>
    </source>
</evidence>
<dbReference type="EMBL" id="JAARWW010000005">
    <property type="protein sequence ID" value="MBC2004406.1"/>
    <property type="molecule type" value="Genomic_DNA"/>
</dbReference>
<dbReference type="InterPro" id="IPR001387">
    <property type="entry name" value="Cro/C1-type_HTH"/>
</dbReference>
<dbReference type="SUPFAM" id="SSF47413">
    <property type="entry name" value="lambda repressor-like DNA-binding domains"/>
    <property type="match status" value="1"/>
</dbReference>
<dbReference type="Proteomes" id="UP000546806">
    <property type="component" value="Unassembled WGS sequence"/>
</dbReference>
<protein>
    <submittedName>
        <fullName evidence="1">Uncharacterized protein</fullName>
    </submittedName>
</protein>
<dbReference type="GO" id="GO:0003677">
    <property type="term" value="F:DNA binding"/>
    <property type="evidence" value="ECO:0007669"/>
    <property type="project" value="InterPro"/>
</dbReference>
<organism evidence="1 2">
    <name type="scientific">Listeria booriae</name>
    <dbReference type="NCBI Taxonomy" id="1552123"/>
    <lineage>
        <taxon>Bacteria</taxon>
        <taxon>Bacillati</taxon>
        <taxon>Bacillota</taxon>
        <taxon>Bacilli</taxon>
        <taxon>Bacillales</taxon>
        <taxon>Listeriaceae</taxon>
        <taxon>Listeria</taxon>
    </lineage>
</organism>
<dbReference type="CDD" id="cd00093">
    <property type="entry name" value="HTH_XRE"/>
    <property type="match status" value="1"/>
</dbReference>
<accession>A0A842CTJ9</accession>
<name>A0A842CTJ9_9LIST</name>
<proteinExistence type="predicted"/>
<comment type="caution">
    <text evidence="1">The sequence shown here is derived from an EMBL/GenBank/DDBJ whole genome shotgun (WGS) entry which is preliminary data.</text>
</comment>
<evidence type="ECO:0000313" key="2">
    <source>
        <dbReference type="Proteomes" id="UP000546806"/>
    </source>
</evidence>
<dbReference type="Gene3D" id="1.10.10.60">
    <property type="entry name" value="Homeodomain-like"/>
    <property type="match status" value="1"/>
</dbReference>